<feature type="compositionally biased region" description="Basic and acidic residues" evidence="2">
    <location>
        <begin position="726"/>
        <end position="737"/>
    </location>
</feature>
<feature type="domain" description="Transcription factor TFIIIB component B'' Myb" evidence="3">
    <location>
        <begin position="268"/>
        <end position="331"/>
    </location>
</feature>
<feature type="compositionally biased region" description="Acidic residues" evidence="2">
    <location>
        <begin position="568"/>
        <end position="577"/>
    </location>
</feature>
<feature type="region of interest" description="Disordered" evidence="2">
    <location>
        <begin position="433"/>
        <end position="460"/>
    </location>
</feature>
<dbReference type="STRING" id="135651.G0NHF2"/>
<dbReference type="InterPro" id="IPR039467">
    <property type="entry name" value="TFIIIB_B''_Myb"/>
</dbReference>
<comment type="subcellular location">
    <subcellularLocation>
        <location evidence="1">Nucleus</location>
    </subcellularLocation>
</comment>
<gene>
    <name evidence="4" type="ORF">CAEBREN_21158</name>
</gene>
<reference evidence="5" key="1">
    <citation type="submission" date="2011-07" db="EMBL/GenBank/DDBJ databases">
        <authorList>
            <consortium name="Caenorhabditis brenneri Sequencing and Analysis Consortium"/>
            <person name="Wilson R.K."/>
        </authorList>
    </citation>
    <scope>NUCLEOTIDE SEQUENCE [LARGE SCALE GENOMIC DNA]</scope>
    <source>
        <strain evidence="5">PB2801</strain>
    </source>
</reference>
<feature type="compositionally biased region" description="Pro residues" evidence="2">
    <location>
        <begin position="27"/>
        <end position="36"/>
    </location>
</feature>
<dbReference type="GO" id="GO:0070898">
    <property type="term" value="P:RNA polymerase III preinitiation complex assembly"/>
    <property type="evidence" value="ECO:0007669"/>
    <property type="project" value="TreeGrafter"/>
</dbReference>
<evidence type="ECO:0000313" key="5">
    <source>
        <dbReference type="Proteomes" id="UP000008068"/>
    </source>
</evidence>
<feature type="region of interest" description="Disordered" evidence="2">
    <location>
        <begin position="141"/>
        <end position="163"/>
    </location>
</feature>
<sequence>MRRARIQVKPNISKAAKQQTPVVSAPAPVPAPPPAPEAELEAPPLTQRIPEDVVMENQNPEEPPSESMKSLHVDVQGHKNHVHFDDNVIDNEQIRNHSMDTGGIVSLSSPTSINNNNIQFATPHAPGRLMTPRSRNVSMCEDESILQPKPAREKKRFSGKEELDTKTWKMSDLTRWNPRNEQTSFKRERRSSTSSTIITKSEMGDFDSPAAPRVNAPQVKIGLDGRLVIDESSLVMQSAQITHESMWETVEEGRMGSKITSMSFRTKIFRKPNFWSEKETDLFYEVLQCTGQDFGLMHHYLPQRSRPELKAKYNREERQNWGRLLKVNLSRRTLLYLYFQAISHPVRLDGDLEVRIAKFMAEMEEEKNEKKAKSDWEKTEEKRIREESRLQKAAEKNEDKQKKMQARELVKKARDLEKDARIAAKLNLKANEKAEKEAKARELSETREAEKEAKLKERQDAKVMALEAKRIAIEARNIIKESRKVENLMKKEAKIQAESHNLEREAERIIRRLIQESQREERRAAKDRRTPKKKSPNTPGTSSPAAPSAPNDTVDPMETGGETHDSEESSESPESSDGEAVSKDTARREKARMKEERRSLEPRSEKKPVYVTKQGMVVFICVSLFSILFLQMSNIRKWKSLKLSPLLSPTTDVFSIVLMRMTMASEEKKVEEEEPVPQAVFDVIEELVKNKNRNSEVDGADGGEKMEEEKKDEEKKDEEKEEEDSKEPPKKMARVEETPDASIIDVVGSDSKEGSPMDTDEIIDVVTVDSNEESSQPSSSSSIPSTSQQAPPTTSSSAPRSLATRTVKRPVTWVTKPKKE</sequence>
<dbReference type="Pfam" id="PF15963">
    <property type="entry name" value="Myb_DNA-bind_7"/>
    <property type="match status" value="1"/>
</dbReference>
<dbReference type="PANTHER" id="PTHR22929:SF0">
    <property type="entry name" value="TRANSCRIPTION FACTOR TFIIIB COMPONENT B'' HOMOLOG"/>
    <property type="match status" value="1"/>
</dbReference>
<evidence type="ECO:0000259" key="3">
    <source>
        <dbReference type="Pfam" id="PF15963"/>
    </source>
</evidence>
<protein>
    <recommendedName>
        <fullName evidence="3">Transcription factor TFIIIB component B'' Myb domain-containing protein</fullName>
    </recommendedName>
</protein>
<dbReference type="OrthoDB" id="272624at2759"/>
<dbReference type="EMBL" id="GL379884">
    <property type="protein sequence ID" value="EGT60393.1"/>
    <property type="molecule type" value="Genomic_DNA"/>
</dbReference>
<dbReference type="HOGENOM" id="CLU_359523_0_0_1"/>
<dbReference type="InParanoid" id="G0NHF2"/>
<feature type="compositionally biased region" description="Basic and acidic residues" evidence="2">
    <location>
        <begin position="514"/>
        <end position="528"/>
    </location>
</feature>
<proteinExistence type="predicted"/>
<accession>G0NHF2</accession>
<evidence type="ECO:0000256" key="1">
    <source>
        <dbReference type="ARBA" id="ARBA00004123"/>
    </source>
</evidence>
<feature type="compositionally biased region" description="Basic and acidic residues" evidence="2">
    <location>
        <begin position="692"/>
        <end position="718"/>
    </location>
</feature>
<feature type="compositionally biased region" description="Low complexity" evidence="2">
    <location>
        <begin position="764"/>
        <end position="805"/>
    </location>
</feature>
<dbReference type="GO" id="GO:0001156">
    <property type="term" value="F:TFIIIC-class transcription factor complex binding"/>
    <property type="evidence" value="ECO:0007669"/>
    <property type="project" value="TreeGrafter"/>
</dbReference>
<dbReference type="Proteomes" id="UP000008068">
    <property type="component" value="Unassembled WGS sequence"/>
</dbReference>
<feature type="compositionally biased region" description="Basic and acidic residues" evidence="2">
    <location>
        <begin position="580"/>
        <end position="605"/>
    </location>
</feature>
<organism evidence="5">
    <name type="scientific">Caenorhabditis brenneri</name>
    <name type="common">Nematode worm</name>
    <dbReference type="NCBI Taxonomy" id="135651"/>
    <lineage>
        <taxon>Eukaryota</taxon>
        <taxon>Metazoa</taxon>
        <taxon>Ecdysozoa</taxon>
        <taxon>Nematoda</taxon>
        <taxon>Chromadorea</taxon>
        <taxon>Rhabditida</taxon>
        <taxon>Rhabditina</taxon>
        <taxon>Rhabditomorpha</taxon>
        <taxon>Rhabditoidea</taxon>
        <taxon>Rhabditidae</taxon>
        <taxon>Peloderinae</taxon>
        <taxon>Caenorhabditis</taxon>
    </lineage>
</organism>
<evidence type="ECO:0000313" key="4">
    <source>
        <dbReference type="EMBL" id="EGT60393.1"/>
    </source>
</evidence>
<dbReference type="eggNOG" id="KOG2009">
    <property type="taxonomic scope" value="Eukaryota"/>
</dbReference>
<dbReference type="PANTHER" id="PTHR22929">
    <property type="entry name" value="RNA POLYMERASE III TRANSCRIPTION INITIATION FACTOR B"/>
    <property type="match status" value="1"/>
</dbReference>
<name>G0NHF2_CAEBE</name>
<dbReference type="GO" id="GO:0005634">
    <property type="term" value="C:nucleus"/>
    <property type="evidence" value="ECO:0007669"/>
    <property type="project" value="UniProtKB-SubCell"/>
</dbReference>
<dbReference type="FunCoup" id="G0NHF2">
    <property type="interactions" value="1658"/>
</dbReference>
<feature type="region of interest" description="Disordered" evidence="2">
    <location>
        <begin position="1"/>
        <end position="40"/>
    </location>
</feature>
<feature type="compositionally biased region" description="Low complexity" evidence="2">
    <location>
        <begin position="192"/>
        <end position="201"/>
    </location>
</feature>
<keyword evidence="5" id="KW-1185">Reference proteome</keyword>
<dbReference type="InterPro" id="IPR009057">
    <property type="entry name" value="Homeodomain-like_sf"/>
</dbReference>
<feature type="region of interest" description="Disordered" evidence="2">
    <location>
        <begin position="176"/>
        <end position="213"/>
    </location>
</feature>
<feature type="region of interest" description="Disordered" evidence="2">
    <location>
        <begin position="367"/>
        <end position="407"/>
    </location>
</feature>
<dbReference type="SUPFAM" id="SSF46689">
    <property type="entry name" value="Homeodomain-like"/>
    <property type="match status" value="1"/>
</dbReference>
<evidence type="ECO:0000256" key="2">
    <source>
        <dbReference type="SAM" id="MobiDB-lite"/>
    </source>
</evidence>
<dbReference type="GO" id="GO:0000126">
    <property type="term" value="C:transcription factor TFIIIB complex"/>
    <property type="evidence" value="ECO:0007669"/>
    <property type="project" value="TreeGrafter"/>
</dbReference>
<dbReference type="AlphaFoldDB" id="G0NHF2"/>
<feature type="region of interest" description="Disordered" evidence="2">
    <location>
        <begin position="514"/>
        <end position="605"/>
    </location>
</feature>
<feature type="region of interest" description="Disordered" evidence="2">
    <location>
        <begin position="692"/>
        <end position="820"/>
    </location>
</feature>